<keyword evidence="1" id="KW-1133">Transmembrane helix</keyword>
<reference evidence="2" key="1">
    <citation type="submission" date="2019-08" db="EMBL/GenBank/DDBJ databases">
        <authorList>
            <person name="Kucharzyk K."/>
            <person name="Murdoch R.W."/>
            <person name="Higgins S."/>
            <person name="Loffler F."/>
        </authorList>
    </citation>
    <scope>NUCLEOTIDE SEQUENCE</scope>
</reference>
<feature type="transmembrane region" description="Helical" evidence="1">
    <location>
        <begin position="89"/>
        <end position="109"/>
    </location>
</feature>
<evidence type="ECO:0000313" key="2">
    <source>
        <dbReference type="EMBL" id="MPN36899.1"/>
    </source>
</evidence>
<keyword evidence="1" id="KW-0472">Membrane</keyword>
<dbReference type="AlphaFoldDB" id="A0A645HFG2"/>
<feature type="transmembrane region" description="Helical" evidence="1">
    <location>
        <begin position="39"/>
        <end position="57"/>
    </location>
</feature>
<organism evidence="2">
    <name type="scientific">bioreactor metagenome</name>
    <dbReference type="NCBI Taxonomy" id="1076179"/>
    <lineage>
        <taxon>unclassified sequences</taxon>
        <taxon>metagenomes</taxon>
        <taxon>ecological metagenomes</taxon>
    </lineage>
</organism>
<accession>A0A645HFG2</accession>
<feature type="transmembrane region" description="Helical" evidence="1">
    <location>
        <begin position="64"/>
        <end position="83"/>
    </location>
</feature>
<protein>
    <submittedName>
        <fullName evidence="2">Uncharacterized protein</fullName>
    </submittedName>
</protein>
<keyword evidence="1" id="KW-0812">Transmembrane</keyword>
<evidence type="ECO:0000256" key="1">
    <source>
        <dbReference type="SAM" id="Phobius"/>
    </source>
</evidence>
<dbReference type="EMBL" id="VSSQ01091297">
    <property type="protein sequence ID" value="MPN36899.1"/>
    <property type="molecule type" value="Genomic_DNA"/>
</dbReference>
<proteinExistence type="predicted"/>
<comment type="caution">
    <text evidence="2">The sequence shown here is derived from an EMBL/GenBank/DDBJ whole genome shotgun (WGS) entry which is preliminary data.</text>
</comment>
<sequence length="123" mass="11928">MAGVSAGTLLTATLALACAAVSALGVAWAETDGTLRRAAFALAWASVSTLGVGEAGALRRAALALAWASVSLMTFTGAAGWAVTAGAGLALGAGAACCTGAGEGLVWPFNSFILSRKAAWALA</sequence>
<gene>
    <name evidence="2" type="ORF">SDC9_184411</name>
</gene>
<name>A0A645HFG2_9ZZZZ</name>